<dbReference type="SUPFAM" id="SSF50475">
    <property type="entry name" value="FMN-binding split barrel"/>
    <property type="match status" value="1"/>
</dbReference>
<comment type="caution">
    <text evidence="3">The sequence shown here is derived from an EMBL/GenBank/DDBJ whole genome shotgun (WGS) entry which is preliminary data.</text>
</comment>
<gene>
    <name evidence="3" type="ORF">EAH86_13635</name>
</gene>
<dbReference type="InterPro" id="IPR052019">
    <property type="entry name" value="F420H2_bilvrd_red/Heme_oxyg"/>
</dbReference>
<name>A0A502CU89_9MICO</name>
<dbReference type="GO" id="GO:0016627">
    <property type="term" value="F:oxidoreductase activity, acting on the CH-CH group of donors"/>
    <property type="evidence" value="ECO:0007669"/>
    <property type="project" value="TreeGrafter"/>
</dbReference>
<dbReference type="Pfam" id="PF01243">
    <property type="entry name" value="PNPOx_N"/>
    <property type="match status" value="1"/>
</dbReference>
<organism evidence="3 4">
    <name type="scientific">Pedococcus bigeumensis</name>
    <dbReference type="NCBI Taxonomy" id="433644"/>
    <lineage>
        <taxon>Bacteria</taxon>
        <taxon>Bacillati</taxon>
        <taxon>Actinomycetota</taxon>
        <taxon>Actinomycetes</taxon>
        <taxon>Micrococcales</taxon>
        <taxon>Intrasporangiaceae</taxon>
        <taxon>Pedococcus</taxon>
    </lineage>
</organism>
<dbReference type="InterPro" id="IPR012349">
    <property type="entry name" value="Split_barrel_FMN-bd"/>
</dbReference>
<dbReference type="PANTHER" id="PTHR35176">
    <property type="entry name" value="HEME OXYGENASE HI_0854-RELATED"/>
    <property type="match status" value="1"/>
</dbReference>
<protein>
    <submittedName>
        <fullName evidence="3">PPOX class F420-dependent oxidoreductase</fullName>
    </submittedName>
</protein>
<dbReference type="Proteomes" id="UP000317722">
    <property type="component" value="Unassembled WGS sequence"/>
</dbReference>
<evidence type="ECO:0000313" key="4">
    <source>
        <dbReference type="Proteomes" id="UP000317722"/>
    </source>
</evidence>
<evidence type="ECO:0000313" key="3">
    <source>
        <dbReference type="EMBL" id="TPG16242.1"/>
    </source>
</evidence>
<dbReference type="NCBIfam" id="TIGR03618">
    <property type="entry name" value="Rv1155_F420"/>
    <property type="match status" value="1"/>
</dbReference>
<dbReference type="OrthoDB" id="4551790at2"/>
<keyword evidence="1" id="KW-0560">Oxidoreductase</keyword>
<reference evidence="3 4" key="1">
    <citation type="journal article" date="2019" name="Environ. Microbiol.">
        <title>Species interactions and distinct microbial communities in high Arctic permafrost affected cryosols are associated with the CH4 and CO2 gas fluxes.</title>
        <authorList>
            <person name="Altshuler I."/>
            <person name="Hamel J."/>
            <person name="Turney S."/>
            <person name="Magnuson E."/>
            <person name="Levesque R."/>
            <person name="Greer C."/>
            <person name="Whyte L.G."/>
        </authorList>
    </citation>
    <scope>NUCLEOTIDE SEQUENCE [LARGE SCALE GENOMIC DNA]</scope>
    <source>
        <strain evidence="3 4">S9.3A</strain>
    </source>
</reference>
<dbReference type="GO" id="GO:0005829">
    <property type="term" value="C:cytosol"/>
    <property type="evidence" value="ECO:0007669"/>
    <property type="project" value="TreeGrafter"/>
</dbReference>
<dbReference type="InterPro" id="IPR019920">
    <property type="entry name" value="F420-binding_dom_put"/>
</dbReference>
<feature type="domain" description="Pyridoxamine 5'-phosphate oxidase N-terminal" evidence="2">
    <location>
        <begin position="29"/>
        <end position="145"/>
    </location>
</feature>
<dbReference type="EMBL" id="RCZM01000004">
    <property type="protein sequence ID" value="TPG16242.1"/>
    <property type="molecule type" value="Genomic_DNA"/>
</dbReference>
<dbReference type="GO" id="GO:0070967">
    <property type="term" value="F:coenzyme F420 binding"/>
    <property type="evidence" value="ECO:0007669"/>
    <property type="project" value="TreeGrafter"/>
</dbReference>
<keyword evidence="4" id="KW-1185">Reference proteome</keyword>
<dbReference type="AlphaFoldDB" id="A0A502CU89"/>
<dbReference type="PANTHER" id="PTHR35176:SF1">
    <property type="entry name" value="F420H(2)-DEPENDENT BILIVERDIN REDUCTASE"/>
    <property type="match status" value="1"/>
</dbReference>
<proteinExistence type="predicted"/>
<dbReference type="InterPro" id="IPR011576">
    <property type="entry name" value="Pyridox_Oxase_N"/>
</dbReference>
<dbReference type="Gene3D" id="2.30.110.10">
    <property type="entry name" value="Electron Transport, Fmn-binding Protein, Chain A"/>
    <property type="match status" value="1"/>
</dbReference>
<evidence type="ECO:0000256" key="1">
    <source>
        <dbReference type="ARBA" id="ARBA00023002"/>
    </source>
</evidence>
<evidence type="ECO:0000259" key="2">
    <source>
        <dbReference type="Pfam" id="PF01243"/>
    </source>
</evidence>
<sequence>MRDGRCGASIRGTTGLRHYDVATAPADLSPAALQFVTDRHLATLTTLRPDGSPHVVPVGFTWDTESLVVRVITSGASRKARNAAGGGRAVVCQVDGRHWLSFEGTARVLSDTEAVADAVDRYAARYRVPRVNPERVVVEIAVDRVLGNV</sequence>
<accession>A0A502CU89</accession>